<sequence length="285" mass="31036">MIAVNDGSWTPVRKDFVEPGTRCRQQVGRGRHHGFGNGQAFILRDGQGHEYPFGEACARAVLAEPDLLYLVPDYTERDAGQPVPEATAPDNEEFEAAGPAAPRARGAARGGRQGKASDAALRRTAAIRYLVLRMEKVASVPRVQPTVRFPALEAVYQSYLETGELPDAQVKRILAIERSATTPPKLKTINLLDVYTAHVKLERVIQESNRVEQRRFLRSIHDWLARHLVLSAAQIAAAGIQMHPHAFRSLLLREAVPAADAAKGEKGGKGDMEAKGEKGAKGGKG</sequence>
<feature type="compositionally biased region" description="Basic and acidic residues" evidence="1">
    <location>
        <begin position="262"/>
        <end position="285"/>
    </location>
</feature>
<reference evidence="2 3" key="1">
    <citation type="submission" date="2020-10" db="EMBL/GenBank/DDBJ databases">
        <title>Complete genome sequence of Cupriavidus basilensis CCUG 49340T.</title>
        <authorList>
            <person name="Salva-Serra F."/>
            <person name="Donoso R.A."/>
            <person name="Cho K.H."/>
            <person name="Yoo J.A."/>
            <person name="Lee K."/>
            <person name="Yoon S.-H."/>
            <person name="Perez-Pantoja D."/>
            <person name="Moore E.R.B."/>
        </authorList>
    </citation>
    <scope>NUCLEOTIDE SEQUENCE [LARGE SCALE GENOMIC DNA]</scope>
    <source>
        <strain evidence="3">CCUG 49340</strain>
    </source>
</reference>
<feature type="region of interest" description="Disordered" evidence="1">
    <location>
        <begin position="78"/>
        <end position="117"/>
    </location>
</feature>
<dbReference type="RefSeq" id="WP_150983516.1">
    <property type="nucleotide sequence ID" value="NZ_CP062803.1"/>
</dbReference>
<evidence type="ECO:0000313" key="2">
    <source>
        <dbReference type="EMBL" id="QOT74694.1"/>
    </source>
</evidence>
<dbReference type="EMBL" id="CP062803">
    <property type="protein sequence ID" value="QOT74694.1"/>
    <property type="molecule type" value="Genomic_DNA"/>
</dbReference>
<evidence type="ECO:0000313" key="3">
    <source>
        <dbReference type="Proteomes" id="UP000397656"/>
    </source>
</evidence>
<gene>
    <name evidence="2" type="ORF">F7R26_010435</name>
</gene>
<dbReference type="Proteomes" id="UP000397656">
    <property type="component" value="Chromosome 1"/>
</dbReference>
<organism evidence="2 3">
    <name type="scientific">Cupriavidus basilensis</name>
    <dbReference type="NCBI Taxonomy" id="68895"/>
    <lineage>
        <taxon>Bacteria</taxon>
        <taxon>Pseudomonadati</taxon>
        <taxon>Pseudomonadota</taxon>
        <taxon>Betaproteobacteria</taxon>
        <taxon>Burkholderiales</taxon>
        <taxon>Burkholderiaceae</taxon>
        <taxon>Cupriavidus</taxon>
    </lineage>
</organism>
<feature type="region of interest" description="Disordered" evidence="1">
    <location>
        <begin position="261"/>
        <end position="285"/>
    </location>
</feature>
<accession>A0A643G6T4</accession>
<feature type="compositionally biased region" description="Low complexity" evidence="1">
    <location>
        <begin position="96"/>
        <end position="107"/>
    </location>
</feature>
<dbReference type="AlphaFoldDB" id="A0A643G6T4"/>
<name>A0A643G6T4_9BURK</name>
<proteinExistence type="predicted"/>
<dbReference type="GeneID" id="98401322"/>
<evidence type="ECO:0000256" key="1">
    <source>
        <dbReference type="SAM" id="MobiDB-lite"/>
    </source>
</evidence>
<protein>
    <submittedName>
        <fullName evidence="2">Uncharacterized protein</fullName>
    </submittedName>
</protein>